<feature type="transmembrane region" description="Helical" evidence="1">
    <location>
        <begin position="36"/>
        <end position="55"/>
    </location>
</feature>
<evidence type="ECO:0000313" key="2">
    <source>
        <dbReference type="EMBL" id="CAC5424042.1"/>
    </source>
</evidence>
<organism evidence="2 3">
    <name type="scientific">Mytilus coruscus</name>
    <name type="common">Sea mussel</name>
    <dbReference type="NCBI Taxonomy" id="42192"/>
    <lineage>
        <taxon>Eukaryota</taxon>
        <taxon>Metazoa</taxon>
        <taxon>Spiralia</taxon>
        <taxon>Lophotrochozoa</taxon>
        <taxon>Mollusca</taxon>
        <taxon>Bivalvia</taxon>
        <taxon>Autobranchia</taxon>
        <taxon>Pteriomorphia</taxon>
        <taxon>Mytilida</taxon>
        <taxon>Mytiloidea</taxon>
        <taxon>Mytilidae</taxon>
        <taxon>Mytilinae</taxon>
        <taxon>Mytilus</taxon>
    </lineage>
</organism>
<evidence type="ECO:0000256" key="1">
    <source>
        <dbReference type="SAM" id="Phobius"/>
    </source>
</evidence>
<feature type="transmembrane region" description="Helical" evidence="1">
    <location>
        <begin position="143"/>
        <end position="164"/>
    </location>
</feature>
<keyword evidence="3" id="KW-1185">Reference proteome</keyword>
<dbReference type="EMBL" id="CACVKT020009959">
    <property type="protein sequence ID" value="CAC5424042.1"/>
    <property type="molecule type" value="Genomic_DNA"/>
</dbReference>
<dbReference type="Proteomes" id="UP000507470">
    <property type="component" value="Unassembled WGS sequence"/>
</dbReference>
<sequence>MLNRKLSLIRISLWQKKVCTSFRTTETGCLDFKVRIACLIYSLLSLTLITVWNNFLGTCLIKEKYSFYAFDDSRINTAFDCYEKLDPWTSGYFLEYLLLSIPTLTVLYDKLYKTSSFSELWYPPSKETCPICRFNIVLYNHTLALALLMIWCVRPTYFTFIAFGSSFYVASIYIDLFIMISSMSCFILVLMNILRFYLFRKVDFTVDNESENNVIKNCGLLKEKSIKCEQNDY</sequence>
<dbReference type="OrthoDB" id="10349898at2759"/>
<keyword evidence="1" id="KW-0812">Transmembrane</keyword>
<protein>
    <submittedName>
        <fullName evidence="2">Uncharacterized protein</fullName>
    </submittedName>
</protein>
<gene>
    <name evidence="2" type="ORF">MCOR_55994</name>
</gene>
<reference evidence="2 3" key="1">
    <citation type="submission" date="2020-06" db="EMBL/GenBank/DDBJ databases">
        <authorList>
            <person name="Li R."/>
            <person name="Bekaert M."/>
        </authorList>
    </citation>
    <scope>NUCLEOTIDE SEQUENCE [LARGE SCALE GENOMIC DNA]</scope>
    <source>
        <strain evidence="3">wild</strain>
    </source>
</reference>
<accession>A0A6J8EWC3</accession>
<evidence type="ECO:0000313" key="3">
    <source>
        <dbReference type="Proteomes" id="UP000507470"/>
    </source>
</evidence>
<feature type="transmembrane region" description="Helical" evidence="1">
    <location>
        <begin position="92"/>
        <end position="108"/>
    </location>
</feature>
<keyword evidence="1" id="KW-1133">Transmembrane helix</keyword>
<feature type="transmembrane region" description="Helical" evidence="1">
    <location>
        <begin position="170"/>
        <end position="191"/>
    </location>
</feature>
<name>A0A6J8EWC3_MYTCO</name>
<keyword evidence="1" id="KW-0472">Membrane</keyword>
<proteinExistence type="predicted"/>
<dbReference type="AlphaFoldDB" id="A0A6J8EWC3"/>